<protein>
    <submittedName>
        <fullName evidence="1">Uncharacterized protein</fullName>
    </submittedName>
</protein>
<dbReference type="Proteomes" id="UP000585474">
    <property type="component" value="Unassembled WGS sequence"/>
</dbReference>
<organism evidence="1 2">
    <name type="scientific">Actinidia rufa</name>
    <dbReference type="NCBI Taxonomy" id="165716"/>
    <lineage>
        <taxon>Eukaryota</taxon>
        <taxon>Viridiplantae</taxon>
        <taxon>Streptophyta</taxon>
        <taxon>Embryophyta</taxon>
        <taxon>Tracheophyta</taxon>
        <taxon>Spermatophyta</taxon>
        <taxon>Magnoliopsida</taxon>
        <taxon>eudicotyledons</taxon>
        <taxon>Gunneridae</taxon>
        <taxon>Pentapetalae</taxon>
        <taxon>asterids</taxon>
        <taxon>Ericales</taxon>
        <taxon>Actinidiaceae</taxon>
        <taxon>Actinidia</taxon>
    </lineage>
</organism>
<reference evidence="1 2" key="1">
    <citation type="submission" date="2019-07" db="EMBL/GenBank/DDBJ databases">
        <title>De Novo Assembly of kiwifruit Actinidia rufa.</title>
        <authorList>
            <person name="Sugita-Konishi S."/>
            <person name="Sato K."/>
            <person name="Mori E."/>
            <person name="Abe Y."/>
            <person name="Kisaki G."/>
            <person name="Hamano K."/>
            <person name="Suezawa K."/>
            <person name="Otani M."/>
            <person name="Fukuda T."/>
            <person name="Manabe T."/>
            <person name="Gomi K."/>
            <person name="Tabuchi M."/>
            <person name="Akimitsu K."/>
            <person name="Kataoka I."/>
        </authorList>
    </citation>
    <scope>NUCLEOTIDE SEQUENCE [LARGE SCALE GENOMIC DNA]</scope>
    <source>
        <strain evidence="2">cv. Fuchu</strain>
    </source>
</reference>
<dbReference type="EMBL" id="BJWL01000026">
    <property type="protein sequence ID" value="GFZ16765.1"/>
    <property type="molecule type" value="Genomic_DNA"/>
</dbReference>
<evidence type="ECO:0000313" key="1">
    <source>
        <dbReference type="EMBL" id="GFZ16765.1"/>
    </source>
</evidence>
<dbReference type="AlphaFoldDB" id="A0A7J0H170"/>
<name>A0A7J0H170_9ERIC</name>
<evidence type="ECO:0000313" key="2">
    <source>
        <dbReference type="Proteomes" id="UP000585474"/>
    </source>
</evidence>
<gene>
    <name evidence="1" type="ORF">Acr_26g0000350</name>
</gene>
<accession>A0A7J0H170</accession>
<proteinExistence type="predicted"/>
<comment type="caution">
    <text evidence="1">The sequence shown here is derived from an EMBL/GenBank/DDBJ whole genome shotgun (WGS) entry which is preliminary data.</text>
</comment>
<sequence>MPNQRGNYTIFYVFPSWACPKGLPVSFLDFFTRLALGSHPRSFPGNTTTAAIPTSPPPPPVVTAATAFYGGRPHSLPGAFITVPFSSGCPLGLGTPTDPMGRVLGGCPGLLSGLL</sequence>
<keyword evidence="2" id="KW-1185">Reference proteome</keyword>